<evidence type="ECO:0000256" key="9">
    <source>
        <dbReference type="ARBA" id="ARBA00023128"/>
    </source>
</evidence>
<keyword evidence="11" id="KW-0066">ATP synthesis</keyword>
<keyword evidence="7" id="KW-1133">Transmembrane helix</keyword>
<comment type="subcellular location">
    <subcellularLocation>
        <location evidence="1">Membrane</location>
        <topology evidence="1">Multi-pass membrane protein</topology>
    </subcellularLocation>
</comment>
<reference evidence="13" key="1">
    <citation type="submission" date="2022-08" db="EMBL/GenBank/DDBJ databases">
        <authorList>
            <person name="Gutierrez-Valencia J."/>
        </authorList>
    </citation>
    <scope>NUCLEOTIDE SEQUENCE</scope>
</reference>
<dbReference type="GO" id="GO:0045259">
    <property type="term" value="C:proton-transporting ATP synthase complex"/>
    <property type="evidence" value="ECO:0007669"/>
    <property type="project" value="UniProtKB-KW"/>
</dbReference>
<dbReference type="AlphaFoldDB" id="A0AAV0NTF0"/>
<gene>
    <name evidence="13" type="ORF">LITE_LOCUS35107</name>
</gene>
<evidence type="ECO:0000256" key="1">
    <source>
        <dbReference type="ARBA" id="ARBA00004141"/>
    </source>
</evidence>
<dbReference type="Proteomes" id="UP001154282">
    <property type="component" value="Unassembled WGS sequence"/>
</dbReference>
<evidence type="ECO:0000256" key="11">
    <source>
        <dbReference type="ARBA" id="ARBA00023310"/>
    </source>
</evidence>
<evidence type="ECO:0000256" key="7">
    <source>
        <dbReference type="ARBA" id="ARBA00022989"/>
    </source>
</evidence>
<sequence length="50" mass="5500">MLCMNDIFYFIGDPGSLFTVLALTSSELGEAISQAHVSTISIWIYLNDVC</sequence>
<evidence type="ECO:0000256" key="5">
    <source>
        <dbReference type="ARBA" id="ARBA00022692"/>
    </source>
</evidence>
<keyword evidence="10" id="KW-0472">Membrane</keyword>
<comment type="caution">
    <text evidence="13">The sequence shown here is derived from an EMBL/GenBank/DDBJ whole genome shotgun (WGS) entry which is preliminary data.</text>
</comment>
<comment type="similarity">
    <text evidence="2">Belongs to the ATPase A chain family.</text>
</comment>
<evidence type="ECO:0000256" key="2">
    <source>
        <dbReference type="ARBA" id="ARBA00006810"/>
    </source>
</evidence>
<dbReference type="PANTHER" id="PTHR11410:SF0">
    <property type="entry name" value="ATP SYNTHASE SUBUNIT A"/>
    <property type="match status" value="1"/>
</dbReference>
<evidence type="ECO:0000256" key="3">
    <source>
        <dbReference type="ARBA" id="ARBA00022448"/>
    </source>
</evidence>
<keyword evidence="14" id="KW-1185">Reference proteome</keyword>
<evidence type="ECO:0000256" key="8">
    <source>
        <dbReference type="ARBA" id="ARBA00023065"/>
    </source>
</evidence>
<evidence type="ECO:0000256" key="10">
    <source>
        <dbReference type="ARBA" id="ARBA00023136"/>
    </source>
</evidence>
<keyword evidence="8" id="KW-0406">Ion transport</keyword>
<dbReference type="InterPro" id="IPR045083">
    <property type="entry name" value="ATP_synth_F0_asu_bact/mt"/>
</dbReference>
<dbReference type="PANTHER" id="PTHR11410">
    <property type="entry name" value="ATP SYNTHASE SUBUNIT A"/>
    <property type="match status" value="1"/>
</dbReference>
<organism evidence="13 14">
    <name type="scientific">Linum tenue</name>
    <dbReference type="NCBI Taxonomy" id="586396"/>
    <lineage>
        <taxon>Eukaryota</taxon>
        <taxon>Viridiplantae</taxon>
        <taxon>Streptophyta</taxon>
        <taxon>Embryophyta</taxon>
        <taxon>Tracheophyta</taxon>
        <taxon>Spermatophyta</taxon>
        <taxon>Magnoliopsida</taxon>
        <taxon>eudicotyledons</taxon>
        <taxon>Gunneridae</taxon>
        <taxon>Pentapetalae</taxon>
        <taxon>rosids</taxon>
        <taxon>fabids</taxon>
        <taxon>Malpighiales</taxon>
        <taxon>Linaceae</taxon>
        <taxon>Linum</taxon>
    </lineage>
</organism>
<evidence type="ECO:0000313" key="14">
    <source>
        <dbReference type="Proteomes" id="UP001154282"/>
    </source>
</evidence>
<dbReference type="EMBL" id="CAMGYJ010000008">
    <property type="protein sequence ID" value="CAI0461821.1"/>
    <property type="molecule type" value="Genomic_DNA"/>
</dbReference>
<protein>
    <recommendedName>
        <fullName evidence="12">F-ATPase protein 6</fullName>
    </recommendedName>
</protein>
<dbReference type="GO" id="GO:0046933">
    <property type="term" value="F:proton-transporting ATP synthase activity, rotational mechanism"/>
    <property type="evidence" value="ECO:0007669"/>
    <property type="project" value="TreeGrafter"/>
</dbReference>
<evidence type="ECO:0000256" key="4">
    <source>
        <dbReference type="ARBA" id="ARBA00022547"/>
    </source>
</evidence>
<proteinExistence type="inferred from homology"/>
<keyword evidence="4" id="KW-0138">CF(0)</keyword>
<keyword evidence="6" id="KW-0375">Hydrogen ion transport</keyword>
<keyword evidence="9" id="KW-0496">Mitochondrion</keyword>
<evidence type="ECO:0000256" key="12">
    <source>
        <dbReference type="ARBA" id="ARBA00032954"/>
    </source>
</evidence>
<name>A0AAV0NTF0_9ROSI</name>
<evidence type="ECO:0000256" key="6">
    <source>
        <dbReference type="ARBA" id="ARBA00022781"/>
    </source>
</evidence>
<keyword evidence="5" id="KW-0812">Transmembrane</keyword>
<evidence type="ECO:0000313" key="13">
    <source>
        <dbReference type="EMBL" id="CAI0461821.1"/>
    </source>
</evidence>
<keyword evidence="3" id="KW-0813">Transport</keyword>
<accession>A0AAV0NTF0</accession>